<evidence type="ECO:0000313" key="2">
    <source>
        <dbReference type="Proteomes" id="UP001202867"/>
    </source>
</evidence>
<dbReference type="Proteomes" id="UP001202867">
    <property type="component" value="Unassembled WGS sequence"/>
</dbReference>
<comment type="caution">
    <text evidence="1">The sequence shown here is derived from an EMBL/GenBank/DDBJ whole genome shotgun (WGS) entry which is preliminary data.</text>
</comment>
<sequence length="53" mass="5551">MSLVTIGFTQNDVMPGLDPGIHAFLFPAQGVDGRVKPGHDGAWGGECGRGEVR</sequence>
<dbReference type="EMBL" id="JALKCG010000013">
    <property type="protein sequence ID" value="MCK0210101.1"/>
    <property type="molecule type" value="Genomic_DNA"/>
</dbReference>
<keyword evidence="2" id="KW-1185">Reference proteome</keyword>
<organism evidence="1 2">
    <name type="scientific">Ancylobacter koreensis</name>
    <dbReference type="NCBI Taxonomy" id="266121"/>
    <lineage>
        <taxon>Bacteria</taxon>
        <taxon>Pseudomonadati</taxon>
        <taxon>Pseudomonadota</taxon>
        <taxon>Alphaproteobacteria</taxon>
        <taxon>Hyphomicrobiales</taxon>
        <taxon>Xanthobacteraceae</taxon>
        <taxon>Ancylobacter</taxon>
    </lineage>
</organism>
<name>A0ABT0DS50_9HYPH</name>
<protein>
    <submittedName>
        <fullName evidence="1">Uncharacterized protein</fullName>
    </submittedName>
</protein>
<reference evidence="2" key="1">
    <citation type="submission" date="2023-07" db="EMBL/GenBank/DDBJ databases">
        <title>Ancylobacter moscoviensis sp. nov., facultatively methylotrophic bacteria from activated sludge and the reclassification of Starkeya novella (Starkey 1934) Kelly et al. 2000 as Ancylobacter novellus comb. nov., Starkeya koreensis Im et al. 2006 as Ancylobacter koreensis comb.nov., Angulomicrobium tetraedrale Vasil'eva et al. 1986 as Ancylobacter tetraedralis comb. nov., Angulomicrobium amanitiforme Fritz et al. 2004 as Ancylobacter amanitiformis comb. nov. and Methylorhabdus multivorans Doronina et al. 1996 as Ancylobacter multivorans comb. nov. and emended description of the genus Ancylobacter.</title>
        <authorList>
            <person name="Doronina N."/>
            <person name="Chemodurova A."/>
            <person name="Grouzdev D."/>
            <person name="Koziaeva V."/>
            <person name="Shi W."/>
            <person name="Wu L."/>
            <person name="Kaparullina E."/>
        </authorList>
    </citation>
    <scope>NUCLEOTIDE SEQUENCE [LARGE SCALE GENOMIC DNA]</scope>
    <source>
        <strain evidence="2">Jip08</strain>
    </source>
</reference>
<gene>
    <name evidence="1" type="ORF">MWN33_18890</name>
</gene>
<accession>A0ABT0DS50</accession>
<proteinExistence type="predicted"/>
<dbReference type="RefSeq" id="WP_247202605.1">
    <property type="nucleotide sequence ID" value="NZ_JALKCG010000013.1"/>
</dbReference>
<evidence type="ECO:0000313" key="1">
    <source>
        <dbReference type="EMBL" id="MCK0210101.1"/>
    </source>
</evidence>